<dbReference type="Proteomes" id="UP000006177">
    <property type="component" value="Chromosome"/>
</dbReference>
<reference evidence="1 2" key="1">
    <citation type="journal article" date="2011" name="J. Microbiol.">
        <title>Complete genome of Leptospirillum ferriphilum ML-04 provides insight into its physiology and environmental adaptation.</title>
        <authorList>
            <person name="Mi S."/>
            <person name="Song J."/>
            <person name="Lin J."/>
            <person name="Che Y."/>
            <person name="Zheng H."/>
            <person name="Lin J."/>
        </authorList>
    </citation>
    <scope>NUCLEOTIDE SEQUENCE [LARGE SCALE GENOMIC DNA]</scope>
    <source>
        <strain evidence="1 2">ML-04</strain>
    </source>
</reference>
<dbReference type="STRING" id="1048260.LFML04_1796"/>
<dbReference type="EMBL" id="CP002919">
    <property type="protein sequence ID" value="AFS53996.1"/>
    <property type="molecule type" value="Genomic_DNA"/>
</dbReference>
<protein>
    <submittedName>
        <fullName evidence="1">Uncharacterized protein</fullName>
    </submittedName>
</protein>
<name>J9ZCV7_LEPFM</name>
<accession>J9ZCV7</accession>
<proteinExistence type="predicted"/>
<dbReference type="AlphaFoldDB" id="J9ZCV7"/>
<evidence type="ECO:0000313" key="2">
    <source>
        <dbReference type="Proteomes" id="UP000006177"/>
    </source>
</evidence>
<dbReference type="HOGENOM" id="CLU_3235501_0_0_0"/>
<organism evidence="1 2">
    <name type="scientific">Leptospirillum ferriphilum (strain ML-04)</name>
    <dbReference type="NCBI Taxonomy" id="1048260"/>
    <lineage>
        <taxon>Bacteria</taxon>
        <taxon>Pseudomonadati</taxon>
        <taxon>Nitrospirota</taxon>
        <taxon>Nitrospiria</taxon>
        <taxon>Nitrospirales</taxon>
        <taxon>Nitrospiraceae</taxon>
        <taxon>Leptospirillum</taxon>
    </lineage>
</organism>
<dbReference type="KEGG" id="lfi:LFML04_1796"/>
<evidence type="ECO:0000313" key="1">
    <source>
        <dbReference type="EMBL" id="AFS53996.1"/>
    </source>
</evidence>
<sequence length="43" mass="5161">MVQPDVSFLEEKEDGSLEFRKKVIAKRTIEESAQKLRKYTFRE</sequence>
<gene>
    <name evidence="1" type="ordered locus">LFML04_1796</name>
</gene>